<proteinExistence type="predicted"/>
<keyword evidence="4 6" id="KW-1133">Transmembrane helix</keyword>
<evidence type="ECO:0000256" key="6">
    <source>
        <dbReference type="SAM" id="Phobius"/>
    </source>
</evidence>
<comment type="subcellular location">
    <subcellularLocation>
        <location evidence="1">Cell membrane</location>
        <topology evidence="1">Multi-pass membrane protein</topology>
    </subcellularLocation>
</comment>
<reference evidence="8 9" key="1">
    <citation type="submission" date="2021-01" db="EMBL/GenBank/DDBJ databases">
        <title>Sequencing the genomes of 1000 actinobacteria strains.</title>
        <authorList>
            <person name="Klenk H.-P."/>
        </authorList>
    </citation>
    <scope>NUCLEOTIDE SEQUENCE [LARGE SCALE GENOMIC DNA]</scope>
    <source>
        <strain evidence="8 9">DSM 18662</strain>
    </source>
</reference>
<dbReference type="RefSeq" id="WP_204916824.1">
    <property type="nucleotide sequence ID" value="NZ_BAAAQP010000011.1"/>
</dbReference>
<dbReference type="Pfam" id="PF13396">
    <property type="entry name" value="PLDc_N"/>
    <property type="match status" value="1"/>
</dbReference>
<evidence type="ECO:0000256" key="4">
    <source>
        <dbReference type="ARBA" id="ARBA00022989"/>
    </source>
</evidence>
<organism evidence="8 9">
    <name type="scientific">Microlunatus panaciterrae</name>
    <dbReference type="NCBI Taxonomy" id="400768"/>
    <lineage>
        <taxon>Bacteria</taxon>
        <taxon>Bacillati</taxon>
        <taxon>Actinomycetota</taxon>
        <taxon>Actinomycetes</taxon>
        <taxon>Propionibacteriales</taxon>
        <taxon>Propionibacteriaceae</taxon>
        <taxon>Microlunatus</taxon>
    </lineage>
</organism>
<sequence length="73" mass="7836">MANKKRWQDFSAGQRAAIIAGGAAELVLTSIALTDLAKRPGKQVRGPKPLWVLGCIVQPFGPIAYLAFGRRST</sequence>
<evidence type="ECO:0000256" key="3">
    <source>
        <dbReference type="ARBA" id="ARBA00022692"/>
    </source>
</evidence>
<gene>
    <name evidence="8" type="ORF">JOE57_001175</name>
</gene>
<feature type="domain" description="Cardiolipin synthase N-terminal" evidence="7">
    <location>
        <begin position="27"/>
        <end position="70"/>
    </location>
</feature>
<keyword evidence="9" id="KW-1185">Reference proteome</keyword>
<evidence type="ECO:0000313" key="8">
    <source>
        <dbReference type="EMBL" id="MBM7798254.1"/>
    </source>
</evidence>
<accession>A0ABS2RGW8</accession>
<keyword evidence="2" id="KW-1003">Cell membrane</keyword>
<dbReference type="EMBL" id="JAFBCF010000001">
    <property type="protein sequence ID" value="MBM7798254.1"/>
    <property type="molecule type" value="Genomic_DNA"/>
</dbReference>
<evidence type="ECO:0000259" key="7">
    <source>
        <dbReference type="Pfam" id="PF13396"/>
    </source>
</evidence>
<protein>
    <recommendedName>
        <fullName evidence="7">Cardiolipin synthase N-terminal domain-containing protein</fullName>
    </recommendedName>
</protein>
<evidence type="ECO:0000256" key="2">
    <source>
        <dbReference type="ARBA" id="ARBA00022475"/>
    </source>
</evidence>
<evidence type="ECO:0000313" key="9">
    <source>
        <dbReference type="Proteomes" id="UP000704762"/>
    </source>
</evidence>
<keyword evidence="5 6" id="KW-0472">Membrane</keyword>
<dbReference type="InterPro" id="IPR027379">
    <property type="entry name" value="CLS_N"/>
</dbReference>
<feature type="transmembrane region" description="Helical" evidence="6">
    <location>
        <begin position="49"/>
        <end position="68"/>
    </location>
</feature>
<name>A0ABS2RGW8_9ACTN</name>
<dbReference type="Proteomes" id="UP000704762">
    <property type="component" value="Unassembled WGS sequence"/>
</dbReference>
<evidence type="ECO:0000256" key="1">
    <source>
        <dbReference type="ARBA" id="ARBA00004651"/>
    </source>
</evidence>
<comment type="caution">
    <text evidence="8">The sequence shown here is derived from an EMBL/GenBank/DDBJ whole genome shotgun (WGS) entry which is preliminary data.</text>
</comment>
<feature type="transmembrane region" description="Helical" evidence="6">
    <location>
        <begin position="16"/>
        <end position="37"/>
    </location>
</feature>
<evidence type="ECO:0000256" key="5">
    <source>
        <dbReference type="ARBA" id="ARBA00023136"/>
    </source>
</evidence>
<keyword evidence="3 6" id="KW-0812">Transmembrane</keyword>